<dbReference type="Proteomes" id="UP000281644">
    <property type="component" value="Chromosome"/>
</dbReference>
<dbReference type="PROSITE" id="PS51671">
    <property type="entry name" value="ACT"/>
    <property type="match status" value="1"/>
</dbReference>
<dbReference type="Gene3D" id="3.30.70.260">
    <property type="match status" value="1"/>
</dbReference>
<dbReference type="HAMAP" id="MF_01054">
    <property type="entry name" value="UPF0237"/>
    <property type="match status" value="1"/>
</dbReference>
<dbReference type="NCBIfam" id="NF001220">
    <property type="entry name" value="PRK00194.1"/>
    <property type="match status" value="1"/>
</dbReference>
<dbReference type="InterPro" id="IPR022986">
    <property type="entry name" value="UPF0237_ACT"/>
</dbReference>
<dbReference type="PANTHER" id="PTHR34875:SF6">
    <property type="entry name" value="UPF0237 PROTEIN MJ1558"/>
    <property type="match status" value="1"/>
</dbReference>
<dbReference type="AlphaFoldDB" id="A0AAN1UIW6"/>
<evidence type="ECO:0000256" key="1">
    <source>
        <dbReference type="HAMAP-Rule" id="MF_01054"/>
    </source>
</evidence>
<dbReference type="PANTHER" id="PTHR34875">
    <property type="entry name" value="UPF0237 PROTEIN MJ1558"/>
    <property type="match status" value="1"/>
</dbReference>
<organism evidence="3 4">
    <name type="scientific">Lactiplantibacillus argentoratensis</name>
    <dbReference type="NCBI Taxonomy" id="271881"/>
    <lineage>
        <taxon>Bacteria</taxon>
        <taxon>Bacillati</taxon>
        <taxon>Bacillota</taxon>
        <taxon>Bacilli</taxon>
        <taxon>Lactobacillales</taxon>
        <taxon>Lactobacillaceae</taxon>
        <taxon>Lactiplantibacillus</taxon>
    </lineage>
</organism>
<accession>A0AAN1UIW6</accession>
<name>A0AAN1UIW6_9LACO</name>
<dbReference type="KEGG" id="larg:LPA65_10940"/>
<dbReference type="SUPFAM" id="SSF55021">
    <property type="entry name" value="ACT-like"/>
    <property type="match status" value="1"/>
</dbReference>
<dbReference type="CDD" id="cd04872">
    <property type="entry name" value="ACT_1ZPV"/>
    <property type="match status" value="1"/>
</dbReference>
<proteinExistence type="inferred from homology"/>
<dbReference type="EMBL" id="CP032751">
    <property type="protein sequence ID" value="AYJ36223.1"/>
    <property type="molecule type" value="Genomic_DNA"/>
</dbReference>
<gene>
    <name evidence="3" type="ORF">LPA65_10940</name>
</gene>
<feature type="domain" description="ACT" evidence="2">
    <location>
        <begin position="48"/>
        <end position="122"/>
    </location>
</feature>
<comment type="similarity">
    <text evidence="1">Belongs to the UPF0237 family.</text>
</comment>
<evidence type="ECO:0000259" key="2">
    <source>
        <dbReference type="PROSITE" id="PS51671"/>
    </source>
</evidence>
<dbReference type="InterPro" id="IPR045865">
    <property type="entry name" value="ACT-like_dom_sf"/>
</dbReference>
<evidence type="ECO:0000313" key="4">
    <source>
        <dbReference type="Proteomes" id="UP000281644"/>
    </source>
</evidence>
<dbReference type="InterPro" id="IPR050990">
    <property type="entry name" value="UPF0237/GcvR_regulator"/>
</dbReference>
<dbReference type="Pfam" id="PF13740">
    <property type="entry name" value="ACT_6"/>
    <property type="match status" value="1"/>
</dbReference>
<evidence type="ECO:0000313" key="3">
    <source>
        <dbReference type="EMBL" id="AYJ36223.1"/>
    </source>
</evidence>
<protein>
    <recommendedName>
        <fullName evidence="1">UPF0237 protein LPA65_10940</fullName>
    </recommendedName>
</protein>
<reference evidence="3 4" key="1">
    <citation type="submission" date="2018-10" db="EMBL/GenBank/DDBJ databases">
        <title>Genome sequencing of Lactobacillus species.</title>
        <authorList>
            <person name="Baek C."/>
            <person name="Yi H."/>
        </authorList>
    </citation>
    <scope>NUCLEOTIDE SEQUENCE [LARGE SCALE GENOMIC DNA]</scope>
    <source>
        <strain evidence="3 4">DSM 16365</strain>
    </source>
</reference>
<dbReference type="InterPro" id="IPR002912">
    <property type="entry name" value="ACT_dom"/>
</dbReference>
<sequence length="133" mass="14976">MFMRNLLLFSWVTSSKVTGAFQKNSCYDMNNQTRIMMRLTEAIKMKAIITVVGQDQVGIVAKVANELARLKINIVDISQTLMDHNFTMMLSAEWDDQQLSFAAAKAALESLGEASELTIRIQRQAVFDAIQKL</sequence>